<organism evidence="7 8">
    <name type="scientific">Aspergillus sclerotiicarbonarius (strain CBS 121057 / IBT 28362)</name>
    <dbReference type="NCBI Taxonomy" id="1448318"/>
    <lineage>
        <taxon>Eukaryota</taxon>
        <taxon>Fungi</taxon>
        <taxon>Dikarya</taxon>
        <taxon>Ascomycota</taxon>
        <taxon>Pezizomycotina</taxon>
        <taxon>Eurotiomycetes</taxon>
        <taxon>Eurotiomycetidae</taxon>
        <taxon>Eurotiales</taxon>
        <taxon>Aspergillaceae</taxon>
        <taxon>Aspergillus</taxon>
        <taxon>Aspergillus subgen. Circumdati</taxon>
    </lineage>
</organism>
<dbReference type="PANTHER" id="PTHR11552:SF134">
    <property type="entry name" value="GLUCOSE-METHANOL-CHOLINE OXIDOREDUCTASE N-TERMINAL DOMAIN-CONTAINING PROTEIN"/>
    <property type="match status" value="1"/>
</dbReference>
<dbReference type="InterPro" id="IPR000172">
    <property type="entry name" value="GMC_OxRdtase_N"/>
</dbReference>
<keyword evidence="8" id="KW-1185">Reference proteome</keyword>
<proteinExistence type="inferred from homology"/>
<dbReference type="SUPFAM" id="SSF51905">
    <property type="entry name" value="FAD/NAD(P)-binding domain"/>
    <property type="match status" value="1"/>
</dbReference>
<evidence type="ECO:0000256" key="2">
    <source>
        <dbReference type="PIRSR" id="PIRSR000137-1"/>
    </source>
</evidence>
<dbReference type="Pfam" id="PF00732">
    <property type="entry name" value="GMC_oxred_N"/>
    <property type="match status" value="1"/>
</dbReference>
<dbReference type="VEuPathDB" id="FungiDB:BO78DRAFT_355019"/>
<keyword evidence="3 4" id="KW-0274">FAD</keyword>
<dbReference type="GO" id="GO:0050660">
    <property type="term" value="F:flavin adenine dinucleotide binding"/>
    <property type="evidence" value="ECO:0007669"/>
    <property type="project" value="InterPro"/>
</dbReference>
<feature type="binding site" evidence="3">
    <location>
        <position position="233"/>
    </location>
    <ligand>
        <name>FAD</name>
        <dbReference type="ChEBI" id="CHEBI:57692"/>
    </ligand>
</feature>
<dbReference type="PIRSF" id="PIRSF000137">
    <property type="entry name" value="Alcohol_oxidase"/>
    <property type="match status" value="1"/>
</dbReference>
<feature type="binding site" evidence="3">
    <location>
        <begin position="96"/>
        <end position="99"/>
    </location>
    <ligand>
        <name>FAD</name>
        <dbReference type="ChEBI" id="CHEBI:57692"/>
    </ligand>
</feature>
<dbReference type="Pfam" id="PF05199">
    <property type="entry name" value="GMC_oxred_C"/>
    <property type="match status" value="1"/>
</dbReference>
<feature type="domain" description="Glucose-methanol-choline oxidoreductase N-terminal" evidence="6">
    <location>
        <begin position="264"/>
        <end position="278"/>
    </location>
</feature>
<dbReference type="STRING" id="1448318.A0A319DTR7"/>
<sequence>MASINQTWEFIIVGGGPAGCALASRLARSVRRPRVLLLEAGCRNDDPSLRVDGQRWQTFMNGDLNWGYKTTPQEHCNGRQIDYSRGKVLGGSSAINFGVYTVGARDDYDQWAALVGDDLFRWDRMQARFRGLETFNGAIVDSKHTKYATPRASDHGSHGGLKVGYAAEWEQDLPLMMDVFEQAGLARNPDHNSGDPIGMALVINSSHQGRRVTATDLLEGAPSNLTVITEAPVLRLLLEGTKAVGVVTKEKAYLASKEVILTPGSLDTPKILMHSGIGPAEQLRQFQIPVVKDLPAVGQGLRDHFFAPLCFQRSPTTNDRNGFFGDQTAMASALEQWTKDGTGPWARHSCQIGAGWLKSDRLVESAEFKALPPTVQEFLQRKTVPHYEFMTHFPLHLISPEVVQDYSYVCMLVFLMNEQSSGEVRLQSANPEEPLLFDPKFLSHPFDQRACIEIYRHALEVTKHEAFQKDTVSTLIAPPSESDEDILEFWKNTLGSSWHMTGTAKMGKREDADAVVDSRFRVFGIENLRVADMSVVPVLTNNHTQATAYVTGVTCGDALAAEYELDSLQPRLTVFTMPWVR</sequence>
<dbReference type="Gene3D" id="3.30.560.10">
    <property type="entry name" value="Glucose Oxidase, domain 3"/>
    <property type="match status" value="1"/>
</dbReference>
<dbReference type="EMBL" id="KZ826436">
    <property type="protein sequence ID" value="PYI00770.1"/>
    <property type="molecule type" value="Genomic_DNA"/>
</dbReference>
<dbReference type="InterPro" id="IPR012132">
    <property type="entry name" value="GMC_OxRdtase"/>
</dbReference>
<dbReference type="PROSITE" id="PS00624">
    <property type="entry name" value="GMC_OXRED_2"/>
    <property type="match status" value="1"/>
</dbReference>
<dbReference type="InterPro" id="IPR036188">
    <property type="entry name" value="FAD/NAD-bd_sf"/>
</dbReference>
<dbReference type="AlphaFoldDB" id="A0A319DTR7"/>
<dbReference type="SUPFAM" id="SSF54373">
    <property type="entry name" value="FAD-linked reductases, C-terminal domain"/>
    <property type="match status" value="1"/>
</dbReference>
<feature type="domain" description="Glucose-methanol-choline oxidoreductase N-terminal" evidence="5">
    <location>
        <begin position="86"/>
        <end position="109"/>
    </location>
</feature>
<comment type="cofactor">
    <cofactor evidence="3">
        <name>FAD</name>
        <dbReference type="ChEBI" id="CHEBI:57692"/>
    </cofactor>
</comment>
<dbReference type="InterPro" id="IPR007867">
    <property type="entry name" value="GMC_OxRtase_C"/>
</dbReference>
<accession>A0A319DTR7</accession>
<feature type="active site" description="Proton donor" evidence="2">
    <location>
        <position position="499"/>
    </location>
</feature>
<feature type="binding site" evidence="3">
    <location>
        <begin position="498"/>
        <end position="499"/>
    </location>
    <ligand>
        <name>FAD</name>
        <dbReference type="ChEBI" id="CHEBI:57692"/>
    </ligand>
</feature>
<protein>
    <submittedName>
        <fullName evidence="7">Alcohol oxidase</fullName>
    </submittedName>
</protein>
<feature type="binding site" evidence="3">
    <location>
        <position position="88"/>
    </location>
    <ligand>
        <name>FAD</name>
        <dbReference type="ChEBI" id="CHEBI:57692"/>
    </ligand>
</feature>
<comment type="similarity">
    <text evidence="1 4">Belongs to the GMC oxidoreductase family.</text>
</comment>
<evidence type="ECO:0000256" key="1">
    <source>
        <dbReference type="ARBA" id="ARBA00010790"/>
    </source>
</evidence>
<evidence type="ECO:0000256" key="4">
    <source>
        <dbReference type="RuleBase" id="RU003968"/>
    </source>
</evidence>
<name>A0A319DTR7_ASPSB</name>
<keyword evidence="4" id="KW-0285">Flavoprotein</keyword>
<gene>
    <name evidence="7" type="ORF">BO78DRAFT_355019</name>
</gene>
<dbReference type="Proteomes" id="UP000248423">
    <property type="component" value="Unassembled WGS sequence"/>
</dbReference>
<dbReference type="Gene3D" id="3.50.50.60">
    <property type="entry name" value="FAD/NAD(P)-binding domain"/>
    <property type="match status" value="1"/>
</dbReference>
<dbReference type="OrthoDB" id="269227at2759"/>
<dbReference type="PROSITE" id="PS00623">
    <property type="entry name" value="GMC_OXRED_1"/>
    <property type="match status" value="1"/>
</dbReference>
<evidence type="ECO:0000259" key="5">
    <source>
        <dbReference type="PROSITE" id="PS00623"/>
    </source>
</evidence>
<evidence type="ECO:0000259" key="6">
    <source>
        <dbReference type="PROSITE" id="PS00624"/>
    </source>
</evidence>
<dbReference type="PANTHER" id="PTHR11552">
    <property type="entry name" value="GLUCOSE-METHANOL-CHOLINE GMC OXIDOREDUCTASE"/>
    <property type="match status" value="1"/>
</dbReference>
<reference evidence="7 8" key="1">
    <citation type="submission" date="2018-02" db="EMBL/GenBank/DDBJ databases">
        <title>The genomes of Aspergillus section Nigri reveals drivers in fungal speciation.</title>
        <authorList>
            <consortium name="DOE Joint Genome Institute"/>
            <person name="Vesth T.C."/>
            <person name="Nybo J."/>
            <person name="Theobald S."/>
            <person name="Brandl J."/>
            <person name="Frisvad J.C."/>
            <person name="Nielsen K.F."/>
            <person name="Lyhne E.K."/>
            <person name="Kogle M.E."/>
            <person name="Kuo A."/>
            <person name="Riley R."/>
            <person name="Clum A."/>
            <person name="Nolan M."/>
            <person name="Lipzen A."/>
            <person name="Salamov A."/>
            <person name="Henrissat B."/>
            <person name="Wiebenga A."/>
            <person name="De vries R.P."/>
            <person name="Grigoriev I.V."/>
            <person name="Mortensen U.H."/>
            <person name="Andersen M.R."/>
            <person name="Baker S.E."/>
        </authorList>
    </citation>
    <scope>NUCLEOTIDE SEQUENCE [LARGE SCALE GENOMIC DNA]</scope>
    <source>
        <strain evidence="7 8">CBS 121057</strain>
    </source>
</reference>
<evidence type="ECO:0000313" key="7">
    <source>
        <dbReference type="EMBL" id="PYI00770.1"/>
    </source>
</evidence>
<dbReference type="GO" id="GO:0016614">
    <property type="term" value="F:oxidoreductase activity, acting on CH-OH group of donors"/>
    <property type="evidence" value="ECO:0007669"/>
    <property type="project" value="InterPro"/>
</dbReference>
<feature type="active site" description="Proton acceptor" evidence="2">
    <location>
        <position position="543"/>
    </location>
</feature>
<evidence type="ECO:0000313" key="8">
    <source>
        <dbReference type="Proteomes" id="UP000248423"/>
    </source>
</evidence>
<evidence type="ECO:0000256" key="3">
    <source>
        <dbReference type="PIRSR" id="PIRSR000137-2"/>
    </source>
</evidence>